<dbReference type="InterPro" id="IPR036291">
    <property type="entry name" value="NAD(P)-bd_dom_sf"/>
</dbReference>
<feature type="domain" description="NAD-dependent epimerase/dehydratase" evidence="1">
    <location>
        <begin position="3"/>
        <end position="36"/>
    </location>
</feature>
<evidence type="ECO:0000313" key="2">
    <source>
        <dbReference type="EMBL" id="MBI5250246.1"/>
    </source>
</evidence>
<comment type="caution">
    <text evidence="2">The sequence shown here is derived from an EMBL/GenBank/DDBJ whole genome shotgun (WGS) entry which is preliminary data.</text>
</comment>
<dbReference type="Proteomes" id="UP000807825">
    <property type="component" value="Unassembled WGS sequence"/>
</dbReference>
<dbReference type="Gene3D" id="3.40.50.720">
    <property type="entry name" value="NAD(P)-binding Rossmann-like Domain"/>
    <property type="match status" value="1"/>
</dbReference>
<dbReference type="InterPro" id="IPR001509">
    <property type="entry name" value="Epimerase_deHydtase"/>
</dbReference>
<accession>A0A9D6Z6L7</accession>
<protein>
    <submittedName>
        <fullName evidence="2">SDR family oxidoreductase</fullName>
    </submittedName>
</protein>
<evidence type="ECO:0000313" key="3">
    <source>
        <dbReference type="Proteomes" id="UP000807825"/>
    </source>
</evidence>
<gene>
    <name evidence="2" type="ORF">HY912_12190</name>
</gene>
<evidence type="ECO:0000259" key="1">
    <source>
        <dbReference type="Pfam" id="PF01370"/>
    </source>
</evidence>
<name>A0A9D6Z6L7_9BACT</name>
<sequence>MKVLLTGGTGFLGEYLLAELLERGHSVWSLYRSESRKLDTLRFLSSLNLPRSAESLR</sequence>
<reference evidence="2" key="1">
    <citation type="submission" date="2020-07" db="EMBL/GenBank/DDBJ databases">
        <title>Huge and variable diversity of episymbiotic CPR bacteria and DPANN archaea in groundwater ecosystems.</title>
        <authorList>
            <person name="He C.Y."/>
            <person name="Keren R."/>
            <person name="Whittaker M."/>
            <person name="Farag I.F."/>
            <person name="Doudna J."/>
            <person name="Cate J.H.D."/>
            <person name="Banfield J.F."/>
        </authorList>
    </citation>
    <scope>NUCLEOTIDE SEQUENCE</scope>
    <source>
        <strain evidence="2">NC_groundwater_1664_Pr3_B-0.1um_52_9</strain>
    </source>
</reference>
<dbReference type="Pfam" id="PF01370">
    <property type="entry name" value="Epimerase"/>
    <property type="match status" value="1"/>
</dbReference>
<dbReference type="EMBL" id="JACRDE010000323">
    <property type="protein sequence ID" value="MBI5250246.1"/>
    <property type="molecule type" value="Genomic_DNA"/>
</dbReference>
<feature type="non-terminal residue" evidence="2">
    <location>
        <position position="57"/>
    </location>
</feature>
<organism evidence="2 3">
    <name type="scientific">Desulfomonile tiedjei</name>
    <dbReference type="NCBI Taxonomy" id="2358"/>
    <lineage>
        <taxon>Bacteria</taxon>
        <taxon>Pseudomonadati</taxon>
        <taxon>Thermodesulfobacteriota</taxon>
        <taxon>Desulfomonilia</taxon>
        <taxon>Desulfomonilales</taxon>
        <taxon>Desulfomonilaceae</taxon>
        <taxon>Desulfomonile</taxon>
    </lineage>
</organism>
<dbReference type="AlphaFoldDB" id="A0A9D6Z6L7"/>
<dbReference type="SUPFAM" id="SSF51735">
    <property type="entry name" value="NAD(P)-binding Rossmann-fold domains"/>
    <property type="match status" value="1"/>
</dbReference>
<proteinExistence type="predicted"/>